<dbReference type="PANTHER" id="PTHR43679:SF2">
    <property type="entry name" value="OCTANOYL-[GCVH]:PROTEIN N-OCTANOYLTRANSFERASE"/>
    <property type="match status" value="1"/>
</dbReference>
<comment type="caution">
    <text evidence="2">The sequence shown here is derived from an EMBL/GenBank/DDBJ whole genome shotgun (WGS) entry which is preliminary data.</text>
</comment>
<dbReference type="SUPFAM" id="SSF55681">
    <property type="entry name" value="Class II aaRS and biotin synthetases"/>
    <property type="match status" value="1"/>
</dbReference>
<dbReference type="Pfam" id="PF21948">
    <property type="entry name" value="LplA-B_cat"/>
    <property type="match status" value="1"/>
</dbReference>
<evidence type="ECO:0000313" key="2">
    <source>
        <dbReference type="EMBL" id="PLC52186.1"/>
    </source>
</evidence>
<dbReference type="InterPro" id="IPR045864">
    <property type="entry name" value="aa-tRNA-synth_II/BPL/LPL"/>
</dbReference>
<proteinExistence type="predicted"/>
<dbReference type="PANTHER" id="PTHR43679">
    <property type="entry name" value="OCTANOYLTRANSFERASE LIPM-RELATED"/>
    <property type="match status" value="1"/>
</dbReference>
<accession>A0A2N4UAZ6</accession>
<evidence type="ECO:0000259" key="1">
    <source>
        <dbReference type="PROSITE" id="PS51733"/>
    </source>
</evidence>
<dbReference type="RefSeq" id="WP_102071664.1">
    <property type="nucleotide sequence ID" value="NZ_PDNV01000015.1"/>
</dbReference>
<feature type="domain" description="BPL/LPL catalytic" evidence="1">
    <location>
        <begin position="26"/>
        <end position="227"/>
    </location>
</feature>
<dbReference type="InterPro" id="IPR050664">
    <property type="entry name" value="Octanoyltrans_LipM/LipL"/>
</dbReference>
<organism evidence="2 3">
    <name type="scientific">Pollutimonas nitritireducens</name>
    <dbReference type="NCBI Taxonomy" id="2045209"/>
    <lineage>
        <taxon>Bacteria</taxon>
        <taxon>Pseudomonadati</taxon>
        <taxon>Pseudomonadota</taxon>
        <taxon>Betaproteobacteria</taxon>
        <taxon>Burkholderiales</taxon>
        <taxon>Alcaligenaceae</taxon>
        <taxon>Pollutimonas</taxon>
    </lineage>
</organism>
<dbReference type="Gene3D" id="3.30.930.10">
    <property type="entry name" value="Bira Bifunctional Protein, Domain 2"/>
    <property type="match status" value="1"/>
</dbReference>
<keyword evidence="3" id="KW-1185">Reference proteome</keyword>
<dbReference type="InterPro" id="IPR004143">
    <property type="entry name" value="BPL_LPL_catalytic"/>
</dbReference>
<dbReference type="OrthoDB" id="7364083at2"/>
<dbReference type="Proteomes" id="UP000234328">
    <property type="component" value="Unassembled WGS sequence"/>
</dbReference>
<reference evidence="2 3" key="1">
    <citation type="submission" date="2017-10" db="EMBL/GenBank/DDBJ databases">
        <title>Two draft genome sequences of Pusillimonas sp. strains isolated from a nitrate- and radionuclide-contaminated groundwater in Russia.</title>
        <authorList>
            <person name="Grouzdev D.S."/>
            <person name="Tourova T.P."/>
            <person name="Goeva M.A."/>
            <person name="Babich T.L."/>
            <person name="Sokolova D.S."/>
            <person name="Abdullin R."/>
            <person name="Poltaraus A.B."/>
            <person name="Toshchakov S.V."/>
            <person name="Nazina T.N."/>
        </authorList>
    </citation>
    <scope>NUCLEOTIDE SEQUENCE [LARGE SCALE GENOMIC DNA]</scope>
    <source>
        <strain evidence="2 3">JR1/69-2-13</strain>
    </source>
</reference>
<gene>
    <name evidence="2" type="ORF">CR155_19255</name>
</gene>
<name>A0A2N4UAZ6_9BURK</name>
<dbReference type="AlphaFoldDB" id="A0A2N4UAZ6"/>
<dbReference type="EMBL" id="PDNV01000015">
    <property type="protein sequence ID" value="PLC52186.1"/>
    <property type="molecule type" value="Genomic_DNA"/>
</dbReference>
<evidence type="ECO:0000313" key="3">
    <source>
        <dbReference type="Proteomes" id="UP000234328"/>
    </source>
</evidence>
<dbReference type="PROSITE" id="PS51733">
    <property type="entry name" value="BPL_LPL_CATALYTIC"/>
    <property type="match status" value="1"/>
</dbReference>
<sequence>MLFQLLPSTSLHRDARFDECLIALAAENGPTACLWQSDQGLVVPRTYQRHAAFEASCAEFAQLGWPVTVRQSGGGIVPQGDGILNLSLAYAVEGKPLDHSDDAYLLICGVIAGALREFGIDSHPRAVEGSFCDGRYNLAVGGETSARKVAGTAQLWRSQAGPAGGGRLQIVLVHGLILAQVDVVALTATANHFEQALGTEKRYSSDKLASLHDLLATPASDGLRFAGTLRTALERQILFPG</sequence>
<protein>
    <recommendedName>
        <fullName evidence="1">BPL/LPL catalytic domain-containing protein</fullName>
    </recommendedName>
</protein>